<sequence length="77" mass="8309">MKNIGTNEITIAILPIGYRPKGPTSHVFSMPTSLDGSGLSRFARWSVGLDVRIEMYSISESLYSVGCGSLSIQAVDE</sequence>
<comment type="caution">
    <text evidence="1">The sequence shown here is derived from an EMBL/GenBank/DDBJ whole genome shotgun (WGS) entry which is preliminary data.</text>
</comment>
<keyword evidence="2" id="KW-1185">Reference proteome</keyword>
<evidence type="ECO:0000313" key="1">
    <source>
        <dbReference type="EMBL" id="RID82018.1"/>
    </source>
</evidence>
<evidence type="ECO:0000313" key="2">
    <source>
        <dbReference type="Proteomes" id="UP000265816"/>
    </source>
</evidence>
<dbReference type="Proteomes" id="UP000265816">
    <property type="component" value="Unassembled WGS sequence"/>
</dbReference>
<dbReference type="AlphaFoldDB" id="A0A398AZB3"/>
<accession>A0A398AZB3</accession>
<name>A0A398AZB3_9BACI</name>
<reference evidence="1 2" key="1">
    <citation type="submission" date="2018-08" db="EMBL/GenBank/DDBJ databases">
        <title>Bacillus jemisoniae sp. nov., Bacillus chryseoplanitiae sp. nov., Bacillus resnikiae sp. nov., and Bacillus frankliniae sp. nov., isolated from Viking spacecraft and associated surfaces.</title>
        <authorList>
            <person name="Seuylemezian A."/>
            <person name="Vaishampayan P."/>
        </authorList>
    </citation>
    <scope>NUCLEOTIDE SEQUENCE [LARGE SCALE GENOMIC DNA]</scope>
    <source>
        <strain evidence="1 2">JJ-247</strain>
    </source>
</reference>
<proteinExistence type="predicted"/>
<protein>
    <submittedName>
        <fullName evidence="1">Uncharacterized protein</fullName>
    </submittedName>
</protein>
<dbReference type="EMBL" id="QWVT01000044">
    <property type="protein sequence ID" value="RID82018.1"/>
    <property type="molecule type" value="Genomic_DNA"/>
</dbReference>
<gene>
    <name evidence="1" type="ORF">D1970_20065</name>
</gene>
<organism evidence="1 2">
    <name type="scientific">Mesobacillus zeae</name>
    <dbReference type="NCBI Taxonomy" id="1917180"/>
    <lineage>
        <taxon>Bacteria</taxon>
        <taxon>Bacillati</taxon>
        <taxon>Bacillota</taxon>
        <taxon>Bacilli</taxon>
        <taxon>Bacillales</taxon>
        <taxon>Bacillaceae</taxon>
        <taxon>Mesobacillus</taxon>
    </lineage>
</organism>